<proteinExistence type="predicted"/>
<evidence type="ECO:0000256" key="1">
    <source>
        <dbReference type="ARBA" id="ARBA00022679"/>
    </source>
</evidence>
<reference evidence="5" key="2">
    <citation type="submission" date="2020-10" db="UniProtKB">
        <authorList>
            <consortium name="WormBaseParasite"/>
        </authorList>
    </citation>
    <scope>IDENTIFICATION</scope>
</reference>
<dbReference type="PANTHER" id="PTHR23359">
    <property type="entry name" value="NUCLEOTIDE KINASE"/>
    <property type="match status" value="1"/>
</dbReference>
<evidence type="ECO:0000256" key="3">
    <source>
        <dbReference type="ARBA" id="ARBA00022777"/>
    </source>
</evidence>
<dbReference type="GO" id="GO:0005524">
    <property type="term" value="F:ATP binding"/>
    <property type="evidence" value="ECO:0007669"/>
    <property type="project" value="InterPro"/>
</dbReference>
<protein>
    <submittedName>
        <fullName evidence="5">Adenylate kinase</fullName>
    </submittedName>
</protein>
<keyword evidence="4" id="KW-1185">Reference proteome</keyword>
<dbReference type="GO" id="GO:0006139">
    <property type="term" value="P:nucleobase-containing compound metabolic process"/>
    <property type="evidence" value="ECO:0007669"/>
    <property type="project" value="InterPro"/>
</dbReference>
<accession>A0A7E4V6H7</accession>
<name>A0A7E4V6H7_PANRE</name>
<organism evidence="4 5">
    <name type="scientific">Panagrellus redivivus</name>
    <name type="common">Microworm</name>
    <dbReference type="NCBI Taxonomy" id="6233"/>
    <lineage>
        <taxon>Eukaryota</taxon>
        <taxon>Metazoa</taxon>
        <taxon>Ecdysozoa</taxon>
        <taxon>Nematoda</taxon>
        <taxon>Chromadorea</taxon>
        <taxon>Rhabditida</taxon>
        <taxon>Tylenchina</taxon>
        <taxon>Panagrolaimomorpha</taxon>
        <taxon>Panagrolaimoidea</taxon>
        <taxon>Panagrolaimidae</taxon>
        <taxon>Panagrellus</taxon>
    </lineage>
</organism>
<dbReference type="Pfam" id="PF00406">
    <property type="entry name" value="ADK"/>
    <property type="match status" value="1"/>
</dbReference>
<evidence type="ECO:0000256" key="2">
    <source>
        <dbReference type="ARBA" id="ARBA00022741"/>
    </source>
</evidence>
<keyword evidence="2" id="KW-0547">Nucleotide-binding</keyword>
<dbReference type="Proteomes" id="UP000492821">
    <property type="component" value="Unassembled WGS sequence"/>
</dbReference>
<keyword evidence="3" id="KW-0418">Kinase</keyword>
<dbReference type="Gene3D" id="3.40.50.300">
    <property type="entry name" value="P-loop containing nucleotide triphosphate hydrolases"/>
    <property type="match status" value="1"/>
</dbReference>
<dbReference type="GO" id="GO:0019205">
    <property type="term" value="F:nucleobase-containing compound kinase activity"/>
    <property type="evidence" value="ECO:0007669"/>
    <property type="project" value="InterPro"/>
</dbReference>
<sequence length="209" mass="23183">MVTETHAQPAPTPDQFDATIQLKQGQVDYAKPSSALRKGIRAVFLGPVRNGTVDQAAKIAEKYCVCHISALASLDAEIKSGAEWAKKYRNDKSPPSEALLKVIDDHLDRADCRHGFVVDGFPRTIKEAQEFDALLAKRKTPLDTVVELGGGDHWYIGDLLNTKNQVSKYYTKRGVGEVIDAANKPFSQVGQKVDELFAKFTKTERRGFY</sequence>
<dbReference type="AlphaFoldDB" id="A0A7E4V6H7"/>
<dbReference type="WBParaSite" id="Pan_g16676.t1">
    <property type="protein sequence ID" value="Pan_g16676.t1"/>
    <property type="gene ID" value="Pan_g16676"/>
</dbReference>
<keyword evidence="1" id="KW-0808">Transferase</keyword>
<dbReference type="InterPro" id="IPR027417">
    <property type="entry name" value="P-loop_NTPase"/>
</dbReference>
<evidence type="ECO:0000313" key="5">
    <source>
        <dbReference type="WBParaSite" id="Pan_g16676.t1"/>
    </source>
</evidence>
<reference evidence="4" key="1">
    <citation type="journal article" date="2013" name="Genetics">
        <title>The draft genome and transcriptome of Panagrellus redivivus are shaped by the harsh demands of a free-living lifestyle.</title>
        <authorList>
            <person name="Srinivasan J."/>
            <person name="Dillman A.R."/>
            <person name="Macchietto M.G."/>
            <person name="Heikkinen L."/>
            <person name="Lakso M."/>
            <person name="Fracchia K.M."/>
            <person name="Antoshechkin I."/>
            <person name="Mortazavi A."/>
            <person name="Wong G."/>
            <person name="Sternberg P.W."/>
        </authorList>
    </citation>
    <scope>NUCLEOTIDE SEQUENCE [LARGE SCALE GENOMIC DNA]</scope>
    <source>
        <strain evidence="4">MT8872</strain>
    </source>
</reference>
<evidence type="ECO:0000313" key="4">
    <source>
        <dbReference type="Proteomes" id="UP000492821"/>
    </source>
</evidence>
<dbReference type="InterPro" id="IPR000850">
    <property type="entry name" value="Adenylat/UMP-CMP_kin"/>
</dbReference>
<dbReference type="SUPFAM" id="SSF52540">
    <property type="entry name" value="P-loop containing nucleoside triphosphate hydrolases"/>
    <property type="match status" value="1"/>
</dbReference>